<organism evidence="6 7">
    <name type="scientific">Litoreibacter arenae DSM 19593</name>
    <dbReference type="NCBI Taxonomy" id="1123360"/>
    <lineage>
        <taxon>Bacteria</taxon>
        <taxon>Pseudomonadati</taxon>
        <taxon>Pseudomonadota</taxon>
        <taxon>Alphaproteobacteria</taxon>
        <taxon>Rhodobacterales</taxon>
        <taxon>Roseobacteraceae</taxon>
        <taxon>Litoreibacter</taxon>
    </lineage>
</organism>
<dbReference type="GO" id="GO:0016757">
    <property type="term" value="F:glycosyltransferase activity"/>
    <property type="evidence" value="ECO:0007669"/>
    <property type="project" value="UniProtKB-KW"/>
</dbReference>
<evidence type="ECO:0000259" key="5">
    <source>
        <dbReference type="Pfam" id="PF00535"/>
    </source>
</evidence>
<dbReference type="eggNOG" id="COG1216">
    <property type="taxonomic scope" value="Bacteria"/>
</dbReference>
<dbReference type="AlphaFoldDB" id="S9QC52"/>
<dbReference type="HOGENOM" id="CLU_023845_4_1_5"/>
<dbReference type="Proteomes" id="UP000015351">
    <property type="component" value="Unassembled WGS sequence"/>
</dbReference>
<evidence type="ECO:0000313" key="7">
    <source>
        <dbReference type="Proteomes" id="UP000015351"/>
    </source>
</evidence>
<protein>
    <submittedName>
        <fullName evidence="6">Glycosyl transferase, family 2</fullName>
    </submittedName>
</protein>
<evidence type="ECO:0000256" key="4">
    <source>
        <dbReference type="SAM" id="MobiDB-lite"/>
    </source>
</evidence>
<evidence type="ECO:0000256" key="1">
    <source>
        <dbReference type="ARBA" id="ARBA00006739"/>
    </source>
</evidence>
<dbReference type="InterPro" id="IPR001173">
    <property type="entry name" value="Glyco_trans_2-like"/>
</dbReference>
<dbReference type="STRING" id="1123360.thalar_03246"/>
<dbReference type="PATRIC" id="fig|1123360.3.peg.3216"/>
<dbReference type="SUPFAM" id="SSF53448">
    <property type="entry name" value="Nucleotide-diphospho-sugar transferases"/>
    <property type="match status" value="1"/>
</dbReference>
<keyword evidence="7" id="KW-1185">Reference proteome</keyword>
<evidence type="ECO:0000256" key="3">
    <source>
        <dbReference type="ARBA" id="ARBA00022679"/>
    </source>
</evidence>
<feature type="region of interest" description="Disordered" evidence="4">
    <location>
        <begin position="300"/>
        <end position="323"/>
    </location>
</feature>
<name>S9QC52_9RHOB</name>
<dbReference type="OrthoDB" id="9771846at2"/>
<dbReference type="RefSeq" id="WP_021102593.1">
    <property type="nucleotide sequence ID" value="NZ_KE557314.1"/>
</dbReference>
<feature type="compositionally biased region" description="Basic and acidic residues" evidence="4">
    <location>
        <begin position="313"/>
        <end position="323"/>
    </location>
</feature>
<comment type="similarity">
    <text evidence="1">Belongs to the glycosyltransferase 2 family.</text>
</comment>
<keyword evidence="3 6" id="KW-0808">Transferase</keyword>
<proteinExistence type="inferred from homology"/>
<evidence type="ECO:0000256" key="2">
    <source>
        <dbReference type="ARBA" id="ARBA00022676"/>
    </source>
</evidence>
<keyword evidence="2" id="KW-0328">Glycosyltransferase</keyword>
<dbReference type="Gene3D" id="3.90.550.10">
    <property type="entry name" value="Spore Coat Polysaccharide Biosynthesis Protein SpsA, Chain A"/>
    <property type="match status" value="1"/>
</dbReference>
<dbReference type="PANTHER" id="PTHR43179:SF12">
    <property type="entry name" value="GALACTOFURANOSYLTRANSFERASE GLFT2"/>
    <property type="match status" value="1"/>
</dbReference>
<evidence type="ECO:0000313" key="6">
    <source>
        <dbReference type="EMBL" id="EPX77522.1"/>
    </source>
</evidence>
<feature type="domain" description="Glycosyltransferase 2-like" evidence="5">
    <location>
        <begin position="8"/>
        <end position="106"/>
    </location>
</feature>
<comment type="caution">
    <text evidence="6">The sequence shown here is derived from an EMBL/GenBank/DDBJ whole genome shotgun (WGS) entry which is preliminary data.</text>
</comment>
<reference evidence="7" key="1">
    <citation type="journal article" date="2013" name="Stand. Genomic Sci.">
        <title>Genome sequence of the Litoreibacter arenae type strain (DSM 19593(T)), a member of the Roseobacter clade isolated from sea sand.</title>
        <authorList>
            <person name="Riedel T."/>
            <person name="Fiebig A."/>
            <person name="Petersen J."/>
            <person name="Gronow S."/>
            <person name="Kyrpides N.C."/>
            <person name="Goker M."/>
            <person name="Klenk H.P."/>
        </authorList>
    </citation>
    <scope>NUCLEOTIDE SEQUENCE [LARGE SCALE GENOMIC DNA]</scope>
    <source>
        <strain evidence="7">DSM 19593</strain>
    </source>
</reference>
<dbReference type="EMBL" id="AONI01000015">
    <property type="protein sequence ID" value="EPX77522.1"/>
    <property type="molecule type" value="Genomic_DNA"/>
</dbReference>
<dbReference type="PANTHER" id="PTHR43179">
    <property type="entry name" value="RHAMNOSYLTRANSFERASE WBBL"/>
    <property type="match status" value="1"/>
</dbReference>
<dbReference type="Pfam" id="PF00535">
    <property type="entry name" value="Glycos_transf_2"/>
    <property type="match status" value="1"/>
</dbReference>
<sequence length="323" mass="35055">MSARMGCVIVTYNSTEHIMDCLDSLAAANNVALRVVVVDNASTDSSARVVQNWAARHELDLRLIQAPTNGGFAAGVNLGLRALMLDDTLDRFWILNPDCTAPPGTPAALANAPLPFSLLGCRIAYAKPSSQIQIDGGRINRWTGATHNLNIGKDADETALPKGEDLDFISGASMVASRAFLEHAGLMPEQYFLYYEEVDWAQRRGHLPLAICENAHVYHSAGASIGSPTLDRGPSPVSAYFKHRARMMYMAAHHPWRLPVAYAFGWGKVLQHLCRRQHAPVPATLRALHMLKPNQAVSAAISPAPTRSPEAALPDRHNADCAP</sequence>
<dbReference type="InterPro" id="IPR029044">
    <property type="entry name" value="Nucleotide-diphossugar_trans"/>
</dbReference>
<accession>S9QC52</accession>
<gene>
    <name evidence="6" type="ORF">thalar_03246</name>
</gene>